<dbReference type="GO" id="GO:0007160">
    <property type="term" value="P:cell-matrix adhesion"/>
    <property type="evidence" value="ECO:0007669"/>
    <property type="project" value="InterPro"/>
</dbReference>
<protein>
    <recommendedName>
        <fullName evidence="4">Mammalian ependymin-related protein 1</fullName>
    </recommendedName>
</protein>
<feature type="chain" id="PRO_5012316795" description="Mammalian ependymin-related protein 1" evidence="1">
    <location>
        <begin position="16"/>
        <end position="218"/>
    </location>
</feature>
<dbReference type="GO" id="GO:0005576">
    <property type="term" value="C:extracellular region"/>
    <property type="evidence" value="ECO:0007669"/>
    <property type="project" value="InterPro"/>
</dbReference>
<accession>V3ZHP5</accession>
<sequence length="218" mass="24087">MKLLVLVYLIAVVYSQSTVPGCCVPPQWEGLQGTIIGRVDGSGRQQVISENVETFYDQTNNRMALNVATDFTGKMQYLRIIQLYSKKIQYVIDLDTQTCKSNTLSGTFPPICLPKDAMPEGPYYFGIGDTKLESISFRFNVSGANVTVSALREGCIPILENIVTSGQGIAQMQTTGFVNLSPGISQPSMFDVPDICNQAKDLGLEASRIYQRKWFPFS</sequence>
<keyword evidence="3" id="KW-1185">Reference proteome</keyword>
<dbReference type="OMA" id="QGNSCME"/>
<name>V3ZHP5_LOTGI</name>
<dbReference type="RefSeq" id="XP_009058449.1">
    <property type="nucleotide sequence ID" value="XM_009060201.1"/>
</dbReference>
<dbReference type="KEGG" id="lgi:LOTGIDRAFT_233585"/>
<organism evidence="2 3">
    <name type="scientific">Lottia gigantea</name>
    <name type="common">Giant owl limpet</name>
    <dbReference type="NCBI Taxonomy" id="225164"/>
    <lineage>
        <taxon>Eukaryota</taxon>
        <taxon>Metazoa</taxon>
        <taxon>Spiralia</taxon>
        <taxon>Lophotrochozoa</taxon>
        <taxon>Mollusca</taxon>
        <taxon>Gastropoda</taxon>
        <taxon>Patellogastropoda</taxon>
        <taxon>Lottioidea</taxon>
        <taxon>Lottiidae</taxon>
        <taxon>Lottia</taxon>
    </lineage>
</organism>
<evidence type="ECO:0008006" key="4">
    <source>
        <dbReference type="Google" id="ProtNLM"/>
    </source>
</evidence>
<dbReference type="PANTHER" id="PTHR10697">
    <property type="entry name" value="MAMMALIAN EPENDYMIN-RELATED PROTEIN 1"/>
    <property type="match status" value="1"/>
</dbReference>
<dbReference type="EMBL" id="KB202325">
    <property type="protein sequence ID" value="ESO90793.1"/>
    <property type="molecule type" value="Genomic_DNA"/>
</dbReference>
<reference evidence="2 3" key="1">
    <citation type="journal article" date="2013" name="Nature">
        <title>Insights into bilaterian evolution from three spiralian genomes.</title>
        <authorList>
            <person name="Simakov O."/>
            <person name="Marletaz F."/>
            <person name="Cho S.J."/>
            <person name="Edsinger-Gonzales E."/>
            <person name="Havlak P."/>
            <person name="Hellsten U."/>
            <person name="Kuo D.H."/>
            <person name="Larsson T."/>
            <person name="Lv J."/>
            <person name="Arendt D."/>
            <person name="Savage R."/>
            <person name="Osoegawa K."/>
            <person name="de Jong P."/>
            <person name="Grimwood J."/>
            <person name="Chapman J.A."/>
            <person name="Shapiro H."/>
            <person name="Aerts A."/>
            <person name="Otillar R.P."/>
            <person name="Terry A.Y."/>
            <person name="Boore J.L."/>
            <person name="Grigoriev I.V."/>
            <person name="Lindberg D.R."/>
            <person name="Seaver E.C."/>
            <person name="Weisblat D.A."/>
            <person name="Putnam N.H."/>
            <person name="Rokhsar D.S."/>
        </authorList>
    </citation>
    <scope>NUCLEOTIDE SEQUENCE [LARGE SCALE GENOMIC DNA]</scope>
</reference>
<dbReference type="GeneID" id="20249310"/>
<dbReference type="Proteomes" id="UP000030746">
    <property type="component" value="Unassembled WGS sequence"/>
</dbReference>
<dbReference type="HOGENOM" id="CLU_100754_0_0_1"/>
<proteinExistence type="predicted"/>
<evidence type="ECO:0000256" key="1">
    <source>
        <dbReference type="SAM" id="SignalP"/>
    </source>
</evidence>
<dbReference type="Pfam" id="PF00811">
    <property type="entry name" value="Ependymin"/>
    <property type="match status" value="1"/>
</dbReference>
<keyword evidence="1" id="KW-0732">Signal</keyword>
<dbReference type="GO" id="GO:0005509">
    <property type="term" value="F:calcium ion binding"/>
    <property type="evidence" value="ECO:0007669"/>
    <property type="project" value="InterPro"/>
</dbReference>
<dbReference type="InterPro" id="IPR001299">
    <property type="entry name" value="Ependymin"/>
</dbReference>
<dbReference type="PANTHER" id="PTHR10697:SF1">
    <property type="entry name" value="MAMMALIAN EPENDYMIN-RELATED PROTEIN 1"/>
    <property type="match status" value="1"/>
</dbReference>
<feature type="signal peptide" evidence="1">
    <location>
        <begin position="1"/>
        <end position="15"/>
    </location>
</feature>
<dbReference type="CTD" id="20249310"/>
<dbReference type="OrthoDB" id="10001248at2759"/>
<evidence type="ECO:0000313" key="3">
    <source>
        <dbReference type="Proteomes" id="UP000030746"/>
    </source>
</evidence>
<evidence type="ECO:0000313" key="2">
    <source>
        <dbReference type="EMBL" id="ESO90793.1"/>
    </source>
</evidence>
<dbReference type="GO" id="GO:0005764">
    <property type="term" value="C:lysosome"/>
    <property type="evidence" value="ECO:0007669"/>
    <property type="project" value="TreeGrafter"/>
</dbReference>
<dbReference type="AlphaFoldDB" id="V3ZHP5"/>
<gene>
    <name evidence="2" type="ORF">LOTGIDRAFT_233585</name>
</gene>